<name>A0A2H0RKH6_9BACT</name>
<organism evidence="2 3">
    <name type="scientific">Candidatus Vogelbacteria bacterium CG10_big_fil_rev_8_21_14_0_10_45_14</name>
    <dbReference type="NCBI Taxonomy" id="1975042"/>
    <lineage>
        <taxon>Bacteria</taxon>
        <taxon>Candidatus Vogeliibacteriota</taxon>
    </lineage>
</organism>
<protein>
    <submittedName>
        <fullName evidence="2">Type II toxin-antitoxin system death-on-curing family toxin</fullName>
    </submittedName>
</protein>
<evidence type="ECO:0000259" key="1">
    <source>
        <dbReference type="PROSITE" id="PS51459"/>
    </source>
</evidence>
<evidence type="ECO:0000313" key="3">
    <source>
        <dbReference type="Proteomes" id="UP000230833"/>
    </source>
</evidence>
<gene>
    <name evidence="2" type="ORF">COV07_01640</name>
</gene>
<proteinExistence type="predicted"/>
<dbReference type="InterPro" id="IPR053737">
    <property type="entry name" value="Type_II_TA_Toxin"/>
</dbReference>
<dbReference type="NCBIfam" id="TIGR01550">
    <property type="entry name" value="DOC_P1"/>
    <property type="match status" value="1"/>
</dbReference>
<sequence>MKYLTKEDLIALHTSVVAKSGGGDGVRDDHALLSLEKSPAQHAFGQELYPTPFLKAAVYAREIMMQHPFFDGNKRSGIAAALVFLELNGYSLILKKKDILDFAIQIVTEKLGLEEIANWLKKHSKKRK</sequence>
<dbReference type="Gene3D" id="1.20.120.1870">
    <property type="entry name" value="Fic/DOC protein, Fido domain"/>
    <property type="match status" value="1"/>
</dbReference>
<dbReference type="GO" id="GO:0016301">
    <property type="term" value="F:kinase activity"/>
    <property type="evidence" value="ECO:0007669"/>
    <property type="project" value="InterPro"/>
</dbReference>
<evidence type="ECO:0000313" key="2">
    <source>
        <dbReference type="EMBL" id="PIR46947.1"/>
    </source>
</evidence>
<dbReference type="PROSITE" id="PS51459">
    <property type="entry name" value="FIDO"/>
    <property type="match status" value="1"/>
</dbReference>
<dbReference type="InterPro" id="IPR003812">
    <property type="entry name" value="Fido"/>
</dbReference>
<reference evidence="2 3" key="1">
    <citation type="submission" date="2017-09" db="EMBL/GenBank/DDBJ databases">
        <title>Depth-based differentiation of microbial function through sediment-hosted aquifers and enrichment of novel symbionts in the deep terrestrial subsurface.</title>
        <authorList>
            <person name="Probst A.J."/>
            <person name="Ladd B."/>
            <person name="Jarett J.K."/>
            <person name="Geller-Mcgrath D.E."/>
            <person name="Sieber C.M."/>
            <person name="Emerson J.B."/>
            <person name="Anantharaman K."/>
            <person name="Thomas B.C."/>
            <person name="Malmstrom R."/>
            <person name="Stieglmeier M."/>
            <person name="Klingl A."/>
            <person name="Woyke T."/>
            <person name="Ryan C.M."/>
            <person name="Banfield J.F."/>
        </authorList>
    </citation>
    <scope>NUCLEOTIDE SEQUENCE [LARGE SCALE GENOMIC DNA]</scope>
    <source>
        <strain evidence="2">CG10_big_fil_rev_8_21_14_0_10_45_14</strain>
    </source>
</reference>
<dbReference type="PIRSF" id="PIRSF018297">
    <property type="entry name" value="Doc"/>
    <property type="match status" value="1"/>
</dbReference>
<accession>A0A2H0RKH6</accession>
<dbReference type="Pfam" id="PF02661">
    <property type="entry name" value="Fic"/>
    <property type="match status" value="1"/>
</dbReference>
<comment type="caution">
    <text evidence="2">The sequence shown here is derived from an EMBL/GenBank/DDBJ whole genome shotgun (WGS) entry which is preliminary data.</text>
</comment>
<dbReference type="PANTHER" id="PTHR39426">
    <property type="entry name" value="HOMOLOGY TO DEATH-ON-CURING PROTEIN OF PHAGE P1"/>
    <property type="match status" value="1"/>
</dbReference>
<dbReference type="AlphaFoldDB" id="A0A2H0RKH6"/>
<feature type="domain" description="Fido" evidence="1">
    <location>
        <begin position="4"/>
        <end position="122"/>
    </location>
</feature>
<dbReference type="Proteomes" id="UP000230833">
    <property type="component" value="Unassembled WGS sequence"/>
</dbReference>
<dbReference type="InterPro" id="IPR006440">
    <property type="entry name" value="Doc"/>
</dbReference>
<dbReference type="SUPFAM" id="SSF140931">
    <property type="entry name" value="Fic-like"/>
    <property type="match status" value="1"/>
</dbReference>
<dbReference type="InterPro" id="IPR036597">
    <property type="entry name" value="Fido-like_dom_sf"/>
</dbReference>
<dbReference type="EMBL" id="PCYL01000019">
    <property type="protein sequence ID" value="PIR46947.1"/>
    <property type="molecule type" value="Genomic_DNA"/>
</dbReference>
<dbReference type="PANTHER" id="PTHR39426:SF1">
    <property type="entry name" value="HOMOLOGY TO DEATH-ON-CURING PROTEIN OF PHAGE P1"/>
    <property type="match status" value="1"/>
</dbReference>